<protein>
    <submittedName>
        <fullName evidence="1">Uncharacterized protein</fullName>
    </submittedName>
</protein>
<accession>X1TXI9</accession>
<comment type="caution">
    <text evidence="1">The sequence shown here is derived from an EMBL/GenBank/DDBJ whole genome shotgun (WGS) entry which is preliminary data.</text>
</comment>
<organism evidence="1">
    <name type="scientific">marine sediment metagenome</name>
    <dbReference type="NCBI Taxonomy" id="412755"/>
    <lineage>
        <taxon>unclassified sequences</taxon>
        <taxon>metagenomes</taxon>
        <taxon>ecological metagenomes</taxon>
    </lineage>
</organism>
<gene>
    <name evidence="1" type="ORF">S12H4_40808</name>
</gene>
<proteinExistence type="predicted"/>
<dbReference type="AlphaFoldDB" id="X1TXI9"/>
<name>X1TXI9_9ZZZZ</name>
<sequence length="188" mass="20013">MSVYINGVSILESRLTTARAGYMDALNRDRPSMLFPSATQAIVVIPGTGDDLEFPTVIVAGLPEGITIKRADLVLIIGALLDTSTAKNQIKTGTADKIFVKKDADNWSDGTPKVIAALTFTQLSLQVDGSAYRGGPVLFGATDIKGVVTANGTYNFRSDETTEEKGVEATAGTIELLDVTAVIRVWFN</sequence>
<reference evidence="1" key="1">
    <citation type="journal article" date="2014" name="Front. Microbiol.">
        <title>High frequency of phylogenetically diverse reductive dehalogenase-homologous genes in deep subseafloor sedimentary metagenomes.</title>
        <authorList>
            <person name="Kawai M."/>
            <person name="Futagami T."/>
            <person name="Toyoda A."/>
            <person name="Takaki Y."/>
            <person name="Nishi S."/>
            <person name="Hori S."/>
            <person name="Arai W."/>
            <person name="Tsubouchi T."/>
            <person name="Morono Y."/>
            <person name="Uchiyama I."/>
            <person name="Ito T."/>
            <person name="Fujiyama A."/>
            <person name="Inagaki F."/>
            <person name="Takami H."/>
        </authorList>
    </citation>
    <scope>NUCLEOTIDE SEQUENCE</scope>
    <source>
        <strain evidence="1">Expedition CK06-06</strain>
    </source>
</reference>
<dbReference type="EMBL" id="BARW01024804">
    <property type="protein sequence ID" value="GAI96076.1"/>
    <property type="molecule type" value="Genomic_DNA"/>
</dbReference>
<evidence type="ECO:0000313" key="1">
    <source>
        <dbReference type="EMBL" id="GAI96076.1"/>
    </source>
</evidence>